<dbReference type="PANTHER" id="PTHR37816">
    <property type="entry name" value="YALI0E33011P"/>
    <property type="match status" value="1"/>
</dbReference>
<evidence type="ECO:0000313" key="1">
    <source>
        <dbReference type="EMBL" id="ALS37997.1"/>
    </source>
</evidence>
<dbReference type="EMBL" id="CP013655">
    <property type="protein sequence ID" value="ALS37997.1"/>
    <property type="molecule type" value="Genomic_DNA"/>
</dbReference>
<accession>A0A0U2XL80</accession>
<dbReference type="InterPro" id="IPR052922">
    <property type="entry name" value="Cytidylate_Kinase-2"/>
</dbReference>
<name>A0A0U2XL80_9ENTE</name>
<gene>
    <name evidence="1" type="ORF">ATZ35_12840</name>
</gene>
<evidence type="ECO:0000313" key="2">
    <source>
        <dbReference type="Proteomes" id="UP000067523"/>
    </source>
</evidence>
<dbReference type="Proteomes" id="UP000067523">
    <property type="component" value="Chromosome"/>
</dbReference>
<organism evidence="1 2">
    <name type="scientific">Enterococcus rotai</name>
    <dbReference type="NCBI Taxonomy" id="118060"/>
    <lineage>
        <taxon>Bacteria</taxon>
        <taxon>Bacillati</taxon>
        <taxon>Bacillota</taxon>
        <taxon>Bacilli</taxon>
        <taxon>Lactobacillales</taxon>
        <taxon>Enterococcaceae</taxon>
        <taxon>Enterococcus</taxon>
    </lineage>
</organism>
<dbReference type="STRING" id="118060.ATZ35_12840"/>
<dbReference type="PANTHER" id="PTHR37816:SF2">
    <property type="entry name" value="DNA TOPOLOGY MODULATION PROTEIN FLAR-RELATED PROTEIN"/>
    <property type="match status" value="1"/>
</dbReference>
<dbReference type="AlphaFoldDB" id="A0A0U2XL80"/>
<dbReference type="Gene3D" id="3.40.50.300">
    <property type="entry name" value="P-loop containing nucleotide triphosphate hydrolases"/>
    <property type="match status" value="1"/>
</dbReference>
<dbReference type="SUPFAM" id="SSF52540">
    <property type="entry name" value="P-loop containing nucleoside triphosphate hydrolases"/>
    <property type="match status" value="1"/>
</dbReference>
<reference evidence="2" key="1">
    <citation type="submission" date="2015-12" db="EMBL/GenBank/DDBJ databases">
        <authorList>
            <person name="Lauer A."/>
            <person name="Humrighouse B."/>
            <person name="Loparev V."/>
            <person name="Shewmaker P.L."/>
            <person name="Whitney A.M."/>
            <person name="McLaughlin R.W."/>
        </authorList>
    </citation>
    <scope>NUCLEOTIDE SEQUENCE [LARGE SCALE GENOMIC DNA]</scope>
    <source>
        <strain evidence="2">LMG 26678</strain>
    </source>
</reference>
<keyword evidence="2" id="KW-1185">Reference proteome</keyword>
<dbReference type="RefSeq" id="WP_208927602.1">
    <property type="nucleotide sequence ID" value="NZ_CP013655.1"/>
</dbReference>
<dbReference type="KEGG" id="erx:ATZ35_12840"/>
<sequence length="171" mass="20127">MKKIMIAGPVGSGKTTFAKQLSTKMKLPYYELDNLIWDRQPAGDRPYPVEESSRQLQEILAQDTWIIEGTTTKNWIKPAIVSADIIFVLLPPYRIRLYRIIHRFIKQKMNQEAAHYKPTIHLLKMMFIWNHHFEKKNLFELQKLAESSHKKLTLLTSNNAYASYKNEQHID</sequence>
<dbReference type="InterPro" id="IPR027417">
    <property type="entry name" value="P-loop_NTPase"/>
</dbReference>
<protein>
    <recommendedName>
        <fullName evidence="3">DNA topology modulation protein FlaR</fullName>
    </recommendedName>
</protein>
<evidence type="ECO:0008006" key="3">
    <source>
        <dbReference type="Google" id="ProtNLM"/>
    </source>
</evidence>
<proteinExistence type="predicted"/>